<dbReference type="FunCoup" id="F0ZLR1">
    <property type="interactions" value="140"/>
</dbReference>
<sequence length="225" mass="26082">MYYKFEIPVDDTGCNGDETNTLLIPTDLPEELNNVLTFEEYLSIVKKCNSAFHKKFYAFLIFLVIIIAIVVALPKAMKKEFDFGIFAFIVFGSVIFSVFCVVIVYFIILYKQIKYTIKKLNLQYSHRNFNISYDKYPSQSLFRVNINYSIVQNTTPQHTQGEPQSSSIGIELHSFSNLYPPETSIDLQTSPEVMETPSYNIDYNTTYEDACDNIPYEMFDDDKKK</sequence>
<evidence type="ECO:0000256" key="1">
    <source>
        <dbReference type="SAM" id="Phobius"/>
    </source>
</evidence>
<name>F0ZLR1_DICPU</name>
<keyword evidence="1" id="KW-0812">Transmembrane</keyword>
<dbReference type="InParanoid" id="F0ZLR1"/>
<dbReference type="KEGG" id="dpp:DICPUDRAFT_79157"/>
<accession>F0ZLR1</accession>
<dbReference type="EMBL" id="GL871071">
    <property type="protein sequence ID" value="EGC35113.1"/>
    <property type="molecule type" value="Genomic_DNA"/>
</dbReference>
<keyword evidence="3" id="KW-1185">Reference proteome</keyword>
<dbReference type="GeneID" id="10501773"/>
<dbReference type="AlphaFoldDB" id="F0ZLR1"/>
<feature type="transmembrane region" description="Helical" evidence="1">
    <location>
        <begin position="85"/>
        <end position="110"/>
    </location>
</feature>
<dbReference type="RefSeq" id="XP_003288365.1">
    <property type="nucleotide sequence ID" value="XM_003288317.1"/>
</dbReference>
<evidence type="ECO:0000313" key="3">
    <source>
        <dbReference type="Proteomes" id="UP000001064"/>
    </source>
</evidence>
<gene>
    <name evidence="2" type="ORF">DICPUDRAFT_79157</name>
</gene>
<proteinExistence type="predicted"/>
<dbReference type="Proteomes" id="UP000001064">
    <property type="component" value="Unassembled WGS sequence"/>
</dbReference>
<evidence type="ECO:0000313" key="2">
    <source>
        <dbReference type="EMBL" id="EGC35113.1"/>
    </source>
</evidence>
<protein>
    <submittedName>
        <fullName evidence="2">Uncharacterized protein</fullName>
    </submittedName>
</protein>
<organism evidence="2 3">
    <name type="scientific">Dictyostelium purpureum</name>
    <name type="common">Slime mold</name>
    <dbReference type="NCBI Taxonomy" id="5786"/>
    <lineage>
        <taxon>Eukaryota</taxon>
        <taxon>Amoebozoa</taxon>
        <taxon>Evosea</taxon>
        <taxon>Eumycetozoa</taxon>
        <taxon>Dictyostelia</taxon>
        <taxon>Dictyosteliales</taxon>
        <taxon>Dictyosteliaceae</taxon>
        <taxon>Dictyostelium</taxon>
    </lineage>
</organism>
<keyword evidence="1" id="KW-1133">Transmembrane helix</keyword>
<reference evidence="3" key="1">
    <citation type="journal article" date="2011" name="Genome Biol.">
        <title>Comparative genomics of the social amoebae Dictyostelium discoideum and Dictyostelium purpureum.</title>
        <authorList>
            <consortium name="US DOE Joint Genome Institute (JGI-PGF)"/>
            <person name="Sucgang R."/>
            <person name="Kuo A."/>
            <person name="Tian X."/>
            <person name="Salerno W."/>
            <person name="Parikh A."/>
            <person name="Feasley C.L."/>
            <person name="Dalin E."/>
            <person name="Tu H."/>
            <person name="Huang E."/>
            <person name="Barry K."/>
            <person name="Lindquist E."/>
            <person name="Shapiro H."/>
            <person name="Bruce D."/>
            <person name="Schmutz J."/>
            <person name="Salamov A."/>
            <person name="Fey P."/>
            <person name="Gaudet P."/>
            <person name="Anjard C."/>
            <person name="Babu M.M."/>
            <person name="Basu S."/>
            <person name="Bushmanova Y."/>
            <person name="van der Wel H."/>
            <person name="Katoh-Kurasawa M."/>
            <person name="Dinh C."/>
            <person name="Coutinho P.M."/>
            <person name="Saito T."/>
            <person name="Elias M."/>
            <person name="Schaap P."/>
            <person name="Kay R.R."/>
            <person name="Henrissat B."/>
            <person name="Eichinger L."/>
            <person name="Rivero F."/>
            <person name="Putnam N.H."/>
            <person name="West C.M."/>
            <person name="Loomis W.F."/>
            <person name="Chisholm R.L."/>
            <person name="Shaulsky G."/>
            <person name="Strassmann J.E."/>
            <person name="Queller D.C."/>
            <person name="Kuspa A."/>
            <person name="Grigoriev I.V."/>
        </authorList>
    </citation>
    <scope>NUCLEOTIDE SEQUENCE [LARGE SCALE GENOMIC DNA]</scope>
    <source>
        <strain evidence="3">QSDP1</strain>
    </source>
</reference>
<dbReference type="VEuPathDB" id="AmoebaDB:DICPUDRAFT_79157"/>
<keyword evidence="1" id="KW-0472">Membrane</keyword>
<feature type="transmembrane region" description="Helical" evidence="1">
    <location>
        <begin position="56"/>
        <end position="73"/>
    </location>
</feature>